<dbReference type="AlphaFoldDB" id="A0A8J2L3E8"/>
<evidence type="ECO:0000256" key="1">
    <source>
        <dbReference type="SAM" id="MobiDB-lite"/>
    </source>
</evidence>
<feature type="region of interest" description="Disordered" evidence="1">
    <location>
        <begin position="145"/>
        <end position="185"/>
    </location>
</feature>
<keyword evidence="4" id="KW-1185">Reference proteome</keyword>
<keyword evidence="2" id="KW-0732">Signal</keyword>
<evidence type="ECO:0000256" key="2">
    <source>
        <dbReference type="SAM" id="SignalP"/>
    </source>
</evidence>
<feature type="compositionally biased region" description="Basic and acidic residues" evidence="1">
    <location>
        <begin position="174"/>
        <end position="185"/>
    </location>
</feature>
<reference evidence="3" key="1">
    <citation type="submission" date="2021-06" db="EMBL/GenBank/DDBJ databases">
        <authorList>
            <person name="Hodson N. C."/>
            <person name="Mongue J. A."/>
            <person name="Jaron S. K."/>
        </authorList>
    </citation>
    <scope>NUCLEOTIDE SEQUENCE</scope>
</reference>
<evidence type="ECO:0000313" key="3">
    <source>
        <dbReference type="EMBL" id="CAG7824797.1"/>
    </source>
</evidence>
<evidence type="ECO:0000313" key="4">
    <source>
        <dbReference type="Proteomes" id="UP000708208"/>
    </source>
</evidence>
<proteinExistence type="predicted"/>
<dbReference type="Proteomes" id="UP000708208">
    <property type="component" value="Unassembled WGS sequence"/>
</dbReference>
<protein>
    <submittedName>
        <fullName evidence="3">Uncharacterized protein</fullName>
    </submittedName>
</protein>
<accession>A0A8J2L3E8</accession>
<dbReference type="EMBL" id="CAJVCH010534036">
    <property type="protein sequence ID" value="CAG7824797.1"/>
    <property type="molecule type" value="Genomic_DNA"/>
</dbReference>
<organism evidence="3 4">
    <name type="scientific">Allacma fusca</name>
    <dbReference type="NCBI Taxonomy" id="39272"/>
    <lineage>
        <taxon>Eukaryota</taxon>
        <taxon>Metazoa</taxon>
        <taxon>Ecdysozoa</taxon>
        <taxon>Arthropoda</taxon>
        <taxon>Hexapoda</taxon>
        <taxon>Collembola</taxon>
        <taxon>Symphypleona</taxon>
        <taxon>Sminthuridae</taxon>
        <taxon>Allacma</taxon>
    </lineage>
</organism>
<feature type="compositionally biased region" description="Polar residues" evidence="1">
    <location>
        <begin position="149"/>
        <end position="173"/>
    </location>
</feature>
<name>A0A8J2L3E8_9HEXA</name>
<dbReference type="PROSITE" id="PS51257">
    <property type="entry name" value="PROKAR_LIPOPROTEIN"/>
    <property type="match status" value="1"/>
</dbReference>
<feature type="chain" id="PRO_5035251792" evidence="2">
    <location>
        <begin position="17"/>
        <end position="185"/>
    </location>
</feature>
<gene>
    <name evidence="3" type="ORF">AFUS01_LOCUS34938</name>
</gene>
<sequence>MRVSAFLIFFSTISCASIGYIQCTGLIIKSTVAPVNQTDPRTGLSFQQASAYGNNGLDSSSYQTSVAAAGSIRDSEGYLHPLYRKAQAEGNGWSSGVGSPLTWANTNAQVRPGYYASGSGSAGMQGGEGASSYNSFVNTVDMPLGDGSTLLSNLHSKNNSTKTHPPSNSTESSSQRKEAKNKTKE</sequence>
<feature type="signal peptide" evidence="2">
    <location>
        <begin position="1"/>
        <end position="16"/>
    </location>
</feature>
<comment type="caution">
    <text evidence="3">The sequence shown here is derived from an EMBL/GenBank/DDBJ whole genome shotgun (WGS) entry which is preliminary data.</text>
</comment>